<dbReference type="Proteomes" id="UP000322667">
    <property type="component" value="Chromosome A10"/>
</dbReference>
<proteinExistence type="predicted"/>
<accession>A0A5D2NXF7</accession>
<evidence type="ECO:0000259" key="1">
    <source>
        <dbReference type="Pfam" id="PF00646"/>
    </source>
</evidence>
<dbReference type="InterPro" id="IPR011043">
    <property type="entry name" value="Gal_Oxase/kelch_b-propeller"/>
</dbReference>
<dbReference type="Pfam" id="PF08268">
    <property type="entry name" value="FBA_3"/>
    <property type="match status" value="1"/>
</dbReference>
<dbReference type="InterPro" id="IPR001810">
    <property type="entry name" value="F-box_dom"/>
</dbReference>
<keyword evidence="4" id="KW-1185">Reference proteome</keyword>
<dbReference type="InterPro" id="IPR013187">
    <property type="entry name" value="F-box-assoc_dom_typ3"/>
</dbReference>
<dbReference type="AlphaFoldDB" id="A0A5D2NXF7"/>
<reference evidence="3 4" key="1">
    <citation type="submission" date="2019-07" db="EMBL/GenBank/DDBJ databases">
        <title>WGS assembly of Gossypium tomentosum.</title>
        <authorList>
            <person name="Chen Z.J."/>
            <person name="Sreedasyam A."/>
            <person name="Ando A."/>
            <person name="Song Q."/>
            <person name="De L."/>
            <person name="Hulse-Kemp A."/>
            <person name="Ding M."/>
            <person name="Ye W."/>
            <person name="Kirkbride R."/>
            <person name="Jenkins J."/>
            <person name="Plott C."/>
            <person name="Lovell J."/>
            <person name="Lin Y.-M."/>
            <person name="Vaughn R."/>
            <person name="Liu B."/>
            <person name="Li W."/>
            <person name="Simpson S."/>
            <person name="Scheffler B."/>
            <person name="Saski C."/>
            <person name="Grover C."/>
            <person name="Hu G."/>
            <person name="Conover J."/>
            <person name="Carlson J."/>
            <person name="Shu S."/>
            <person name="Boston L."/>
            <person name="Williams M."/>
            <person name="Peterson D."/>
            <person name="Mcgee K."/>
            <person name="Jones D."/>
            <person name="Wendel J."/>
            <person name="Stelly D."/>
            <person name="Grimwood J."/>
            <person name="Schmutz J."/>
        </authorList>
    </citation>
    <scope>NUCLEOTIDE SEQUENCE [LARGE SCALE GENOMIC DNA]</scope>
    <source>
        <strain evidence="3">7179.01</strain>
    </source>
</reference>
<dbReference type="PANTHER" id="PTHR31672">
    <property type="entry name" value="BNACNNG10540D PROTEIN"/>
    <property type="match status" value="1"/>
</dbReference>
<dbReference type="EMBL" id="CM017619">
    <property type="protein sequence ID" value="TYI08123.1"/>
    <property type="molecule type" value="Genomic_DNA"/>
</dbReference>
<name>A0A5D2NXF7_GOSTO</name>
<dbReference type="Gene3D" id="1.20.1280.50">
    <property type="match status" value="1"/>
</dbReference>
<dbReference type="Pfam" id="PF00646">
    <property type="entry name" value="F-box"/>
    <property type="match status" value="1"/>
</dbReference>
<dbReference type="SUPFAM" id="SSF50965">
    <property type="entry name" value="Galactose oxidase, central domain"/>
    <property type="match status" value="1"/>
</dbReference>
<dbReference type="CDD" id="cd22157">
    <property type="entry name" value="F-box_AtFBW1-like"/>
    <property type="match status" value="1"/>
</dbReference>
<dbReference type="InterPro" id="IPR036047">
    <property type="entry name" value="F-box-like_dom_sf"/>
</dbReference>
<dbReference type="InterPro" id="IPR050796">
    <property type="entry name" value="SCF_F-box_component"/>
</dbReference>
<feature type="domain" description="F-box associated beta-propeller type 3" evidence="2">
    <location>
        <begin position="74"/>
        <end position="360"/>
    </location>
</feature>
<gene>
    <name evidence="3" type="ORF">ES332_A10G275900v1</name>
</gene>
<sequence>MQRPRFELPEALEMEILSKLPVKSLTRFNYVCKYWCSSFQTPHFISKHHHNNLNLLIKRYDSDIFQPYLSQLSTEEEESFLVKQDVYLPLFKNEVSVCGASHGLLCLHDSSTDKAAIWNPSTREFKILPPSSVQRPSYLPCIKGYRTLNDVSFHHIAFGFDSKTVDYKVIRFVTLTFDISEEGEIYRDFEFPNVLQVELYSLRSDSWKEIPFPNYKPTYIILGNNYIDGISYWQTITGEYDGFREIILSFDLRNEKFSILSIPEFVGYSPKYYISLLVFNGSLSVIFYLSKETYTSLDLWVTNDGVWTKQFSIKSIPPFVHPLGFGENGKLLLISSKKEIFLVDPSTQELKELEIMTYQDHFLLSISLHAYVESLIRINGIQEPEEHIICRLVGDASNKY</sequence>
<feature type="domain" description="F-box" evidence="1">
    <location>
        <begin position="7"/>
        <end position="45"/>
    </location>
</feature>
<evidence type="ECO:0000259" key="2">
    <source>
        <dbReference type="Pfam" id="PF08268"/>
    </source>
</evidence>
<evidence type="ECO:0000313" key="4">
    <source>
        <dbReference type="Proteomes" id="UP000322667"/>
    </source>
</evidence>
<dbReference type="PANTHER" id="PTHR31672:SF13">
    <property type="entry name" value="F-BOX PROTEIN CPR30-LIKE"/>
    <property type="match status" value="1"/>
</dbReference>
<dbReference type="InterPro" id="IPR017451">
    <property type="entry name" value="F-box-assoc_interact_dom"/>
</dbReference>
<dbReference type="NCBIfam" id="TIGR01640">
    <property type="entry name" value="F_box_assoc_1"/>
    <property type="match status" value="1"/>
</dbReference>
<dbReference type="SUPFAM" id="SSF81383">
    <property type="entry name" value="F-box domain"/>
    <property type="match status" value="1"/>
</dbReference>
<organism evidence="3 4">
    <name type="scientific">Gossypium tomentosum</name>
    <name type="common">Hawaiian cotton</name>
    <name type="synonym">Gossypium sandvicense</name>
    <dbReference type="NCBI Taxonomy" id="34277"/>
    <lineage>
        <taxon>Eukaryota</taxon>
        <taxon>Viridiplantae</taxon>
        <taxon>Streptophyta</taxon>
        <taxon>Embryophyta</taxon>
        <taxon>Tracheophyta</taxon>
        <taxon>Spermatophyta</taxon>
        <taxon>Magnoliopsida</taxon>
        <taxon>eudicotyledons</taxon>
        <taxon>Gunneridae</taxon>
        <taxon>Pentapetalae</taxon>
        <taxon>rosids</taxon>
        <taxon>malvids</taxon>
        <taxon>Malvales</taxon>
        <taxon>Malvaceae</taxon>
        <taxon>Malvoideae</taxon>
        <taxon>Gossypium</taxon>
    </lineage>
</organism>
<protein>
    <submittedName>
        <fullName evidence="3">Uncharacterized protein</fullName>
    </submittedName>
</protein>
<evidence type="ECO:0000313" key="3">
    <source>
        <dbReference type="EMBL" id="TYI08123.1"/>
    </source>
</evidence>